<dbReference type="PROSITE" id="PS51186">
    <property type="entry name" value="GNAT"/>
    <property type="match status" value="1"/>
</dbReference>
<dbReference type="Pfam" id="PF13302">
    <property type="entry name" value="Acetyltransf_3"/>
    <property type="match status" value="1"/>
</dbReference>
<evidence type="ECO:0000313" key="2">
    <source>
        <dbReference type="EMBL" id="KAG0580786.1"/>
    </source>
</evidence>
<feature type="domain" description="N-acetyltransferase" evidence="1">
    <location>
        <begin position="13"/>
        <end position="173"/>
    </location>
</feature>
<dbReference type="PANTHER" id="PTHR46067:SF27">
    <property type="entry name" value="ACYL-COA N-ACYLTRANSFERASES (NAT) SUPERFAMILY PROTEIN"/>
    <property type="match status" value="1"/>
</dbReference>
<dbReference type="Gene3D" id="3.40.630.30">
    <property type="match status" value="1"/>
</dbReference>
<dbReference type="PANTHER" id="PTHR46067">
    <property type="entry name" value="ACYL-COA N-ACYLTRANSFERASES (NAT) SUPERFAMILY PROTEIN"/>
    <property type="match status" value="1"/>
</dbReference>
<comment type="caution">
    <text evidence="2">The sequence shown here is derived from an EMBL/GenBank/DDBJ whole genome shotgun (WGS) entry which is preliminary data.</text>
</comment>
<reference evidence="2" key="1">
    <citation type="submission" date="2020-06" db="EMBL/GenBank/DDBJ databases">
        <title>WGS assembly of Ceratodon purpureus strain R40.</title>
        <authorList>
            <person name="Carey S.B."/>
            <person name="Jenkins J."/>
            <person name="Shu S."/>
            <person name="Lovell J.T."/>
            <person name="Sreedasyam A."/>
            <person name="Maumus F."/>
            <person name="Tiley G.P."/>
            <person name="Fernandez-Pozo N."/>
            <person name="Barry K."/>
            <person name="Chen C."/>
            <person name="Wang M."/>
            <person name="Lipzen A."/>
            <person name="Daum C."/>
            <person name="Saski C.A."/>
            <person name="Payton A.C."/>
            <person name="Mcbreen J.C."/>
            <person name="Conrad R.E."/>
            <person name="Kollar L.M."/>
            <person name="Olsson S."/>
            <person name="Huttunen S."/>
            <person name="Landis J.B."/>
            <person name="Wickett N.J."/>
            <person name="Johnson M.G."/>
            <person name="Rensing S.A."/>
            <person name="Grimwood J."/>
            <person name="Schmutz J."/>
            <person name="Mcdaniel S.F."/>
        </authorList>
    </citation>
    <scope>NUCLEOTIDE SEQUENCE</scope>
    <source>
        <strain evidence="2">R40</strain>
    </source>
</reference>
<dbReference type="GO" id="GO:0016747">
    <property type="term" value="F:acyltransferase activity, transferring groups other than amino-acyl groups"/>
    <property type="evidence" value="ECO:0007669"/>
    <property type="project" value="InterPro"/>
</dbReference>
<dbReference type="Proteomes" id="UP000822688">
    <property type="component" value="Chromosome 4"/>
</dbReference>
<sequence length="177" mass="19674">MGSLNPSSVQVEVTLRKFTLADMKFCHKWFGDDEVTATTPNDTIRSEEDLEHYFATTIANHPWYRLICVNGVPAGAVYLTMGSGAHAVRGDLSYILAKEHWGKGVVTVAAKMAVEAGFKEFHLARIQAYTLTHNIGSQRVLGKCGFQREGLLRNFVKIRGTVVSVFVYAIYQDADMI</sequence>
<accession>A0A8T0ID18</accession>
<name>A0A8T0ID18_CERPU</name>
<organism evidence="2 3">
    <name type="scientific">Ceratodon purpureus</name>
    <name type="common">Fire moss</name>
    <name type="synonym">Dicranum purpureum</name>
    <dbReference type="NCBI Taxonomy" id="3225"/>
    <lineage>
        <taxon>Eukaryota</taxon>
        <taxon>Viridiplantae</taxon>
        <taxon>Streptophyta</taxon>
        <taxon>Embryophyta</taxon>
        <taxon>Bryophyta</taxon>
        <taxon>Bryophytina</taxon>
        <taxon>Bryopsida</taxon>
        <taxon>Dicranidae</taxon>
        <taxon>Pseudoditrichales</taxon>
        <taxon>Ditrichaceae</taxon>
        <taxon>Ceratodon</taxon>
    </lineage>
</organism>
<evidence type="ECO:0000313" key="3">
    <source>
        <dbReference type="Proteomes" id="UP000822688"/>
    </source>
</evidence>
<keyword evidence="3" id="KW-1185">Reference proteome</keyword>
<dbReference type="SUPFAM" id="SSF55729">
    <property type="entry name" value="Acyl-CoA N-acyltransferases (Nat)"/>
    <property type="match status" value="1"/>
</dbReference>
<dbReference type="InterPro" id="IPR016181">
    <property type="entry name" value="Acyl_CoA_acyltransferase"/>
</dbReference>
<evidence type="ECO:0000259" key="1">
    <source>
        <dbReference type="PROSITE" id="PS51186"/>
    </source>
</evidence>
<dbReference type="EMBL" id="CM026424">
    <property type="protein sequence ID" value="KAG0580786.1"/>
    <property type="molecule type" value="Genomic_DNA"/>
</dbReference>
<protein>
    <recommendedName>
        <fullName evidence="1">N-acetyltransferase domain-containing protein</fullName>
    </recommendedName>
</protein>
<dbReference type="AlphaFoldDB" id="A0A8T0ID18"/>
<dbReference type="InterPro" id="IPR000182">
    <property type="entry name" value="GNAT_dom"/>
</dbReference>
<gene>
    <name evidence="2" type="ORF">KC19_4G199100</name>
</gene>
<proteinExistence type="predicted"/>